<dbReference type="Proteomes" id="UP000028524">
    <property type="component" value="Unassembled WGS sequence"/>
</dbReference>
<gene>
    <name evidence="2" type="ORF">S40285_08965</name>
</gene>
<dbReference type="Gene3D" id="3.40.50.720">
    <property type="entry name" value="NAD(P)-binding Rossmann-like Domain"/>
    <property type="match status" value="1"/>
</dbReference>
<organism evidence="2 3">
    <name type="scientific">Stachybotrys chlorohalonatus (strain IBT 40285)</name>
    <dbReference type="NCBI Taxonomy" id="1283841"/>
    <lineage>
        <taxon>Eukaryota</taxon>
        <taxon>Fungi</taxon>
        <taxon>Dikarya</taxon>
        <taxon>Ascomycota</taxon>
        <taxon>Pezizomycotina</taxon>
        <taxon>Sordariomycetes</taxon>
        <taxon>Hypocreomycetidae</taxon>
        <taxon>Hypocreales</taxon>
        <taxon>Stachybotryaceae</taxon>
        <taxon>Stachybotrys</taxon>
    </lineage>
</organism>
<dbReference type="AlphaFoldDB" id="A0A084QD16"/>
<evidence type="ECO:0000256" key="1">
    <source>
        <dbReference type="ARBA" id="ARBA00023002"/>
    </source>
</evidence>
<evidence type="ECO:0000313" key="2">
    <source>
        <dbReference type="EMBL" id="KFA61851.1"/>
    </source>
</evidence>
<dbReference type="InParanoid" id="A0A084QD16"/>
<keyword evidence="1" id="KW-0560">Oxidoreductase</keyword>
<dbReference type="InterPro" id="IPR036291">
    <property type="entry name" value="NAD(P)-bd_dom_sf"/>
</dbReference>
<evidence type="ECO:0008006" key="4">
    <source>
        <dbReference type="Google" id="ProtNLM"/>
    </source>
</evidence>
<proteinExistence type="predicted"/>
<name>A0A084QD16_STAC4</name>
<dbReference type="OrthoDB" id="2898509at2759"/>
<dbReference type="HOGENOM" id="CLU_044999_0_0_1"/>
<keyword evidence="3" id="KW-1185">Reference proteome</keyword>
<dbReference type="PANTHER" id="PTHR47534:SF3">
    <property type="entry name" value="ALCOHOL DEHYDROGENASE-LIKE C-TERMINAL DOMAIN-CONTAINING PROTEIN"/>
    <property type="match status" value="1"/>
</dbReference>
<reference evidence="2 3" key="1">
    <citation type="journal article" date="2014" name="BMC Genomics">
        <title>Comparative genome sequencing reveals chemotype-specific gene clusters in the toxigenic black mold Stachybotrys.</title>
        <authorList>
            <person name="Semeiks J."/>
            <person name="Borek D."/>
            <person name="Otwinowski Z."/>
            <person name="Grishin N.V."/>
        </authorList>
    </citation>
    <scope>NUCLEOTIDE SEQUENCE [LARGE SCALE GENOMIC DNA]</scope>
    <source>
        <strain evidence="2 3">IBT 40285</strain>
    </source>
</reference>
<sequence>MPNVQAIRAANTELPHGPPLVVALAGGTTGIGSYVADALAKIFADNGSKLRVYIIGRNKARADTVIDKCKFISKGSEWRFVQASNLGLLSEVDRCSAEIIHQETADSFHGGPPRLDMLYMTYCYPILKEPTITEEGLDTFISTTYYSRIRFITQLAPLLTASPVTGHVISVYAGGMEDGTKPGEFPVGTPSSEIYNLNTVRKHSAFMKTFAFEELAEQYAGRLSLVHIYPGLVDGPGFLSPEMPIWFRFVWRLLKPLLSLFAMTSSDDCGQVMVYLSTKHFPAKGSALATDTSEVAKSTLDEPGGGAYGVGQKGDAVPGIRYEKVREWDTRQKVWQHTIDVIEGAVKSGQMNV</sequence>
<dbReference type="STRING" id="1283841.A0A084QD16"/>
<accession>A0A084QD16</accession>
<protein>
    <recommendedName>
        <fullName evidence="4">Ketoreductase (KR) domain-containing protein</fullName>
    </recommendedName>
</protein>
<evidence type="ECO:0000313" key="3">
    <source>
        <dbReference type="Proteomes" id="UP000028524"/>
    </source>
</evidence>
<dbReference type="EMBL" id="KL660829">
    <property type="protein sequence ID" value="KFA61851.1"/>
    <property type="molecule type" value="Genomic_DNA"/>
</dbReference>
<dbReference type="SUPFAM" id="SSF51735">
    <property type="entry name" value="NAD(P)-binding Rossmann-fold domains"/>
    <property type="match status" value="1"/>
</dbReference>
<dbReference type="InterPro" id="IPR052228">
    <property type="entry name" value="Sec_Metab_Biosynth_Oxidored"/>
</dbReference>
<dbReference type="OMA" id="LMYYSRM"/>
<dbReference type="PANTHER" id="PTHR47534">
    <property type="entry name" value="YALI0E05731P"/>
    <property type="match status" value="1"/>
</dbReference>
<dbReference type="GO" id="GO:0016491">
    <property type="term" value="F:oxidoreductase activity"/>
    <property type="evidence" value="ECO:0007669"/>
    <property type="project" value="UniProtKB-KW"/>
</dbReference>